<dbReference type="EMBL" id="CP007142">
    <property type="protein sequence ID" value="AJQ95751.1"/>
    <property type="molecule type" value="Genomic_DNA"/>
</dbReference>
<organism evidence="1 2">
    <name type="scientific">Gynuella sunshinyii YC6258</name>
    <dbReference type="NCBI Taxonomy" id="1445510"/>
    <lineage>
        <taxon>Bacteria</taxon>
        <taxon>Pseudomonadati</taxon>
        <taxon>Pseudomonadota</taxon>
        <taxon>Gammaproteobacteria</taxon>
        <taxon>Oceanospirillales</taxon>
        <taxon>Saccharospirillaceae</taxon>
        <taxon>Gynuella</taxon>
    </lineage>
</organism>
<keyword evidence="2" id="KW-1185">Reference proteome</keyword>
<dbReference type="Proteomes" id="UP000032266">
    <property type="component" value="Chromosome"/>
</dbReference>
<dbReference type="KEGG" id="gsn:YC6258_03715"/>
<name>A0A0C5VN89_9GAMM</name>
<reference evidence="1 2" key="1">
    <citation type="submission" date="2014-01" db="EMBL/GenBank/DDBJ databases">
        <title>Full genme sequencing of cellulolytic bacterium Gynuella sunshinyii YC6258T gen. nov., sp. nov.</title>
        <authorList>
            <person name="Khan H."/>
            <person name="Chung E.J."/>
            <person name="Chung Y.R."/>
        </authorList>
    </citation>
    <scope>NUCLEOTIDE SEQUENCE [LARGE SCALE GENOMIC DNA]</scope>
    <source>
        <strain evidence="1 2">YC6258</strain>
    </source>
</reference>
<accession>A0A0C5VN89</accession>
<protein>
    <submittedName>
        <fullName evidence="1">Uncharacterized protein</fullName>
    </submittedName>
</protein>
<proteinExistence type="predicted"/>
<dbReference type="HOGENOM" id="CLU_2012023_0_0_6"/>
<gene>
    <name evidence="1" type="ORF">YC6258_03715</name>
</gene>
<evidence type="ECO:0000313" key="1">
    <source>
        <dbReference type="EMBL" id="AJQ95751.1"/>
    </source>
</evidence>
<dbReference type="AlphaFoldDB" id="A0A0C5VN89"/>
<sequence length="123" mass="13455">MEVTLSVPNAIIFLYDLASKNIQVPEYIDNVLVAANEKCISIGTQAYVDGDVTIRLLNQIDDSDKQSCEQVFDGYISTPGKKLAVSTSEENAILQIDVKGENTQVSAWVDDSDFPSLVLIEAQ</sequence>
<evidence type="ECO:0000313" key="2">
    <source>
        <dbReference type="Proteomes" id="UP000032266"/>
    </source>
</evidence>
<dbReference type="RefSeq" id="WP_044617949.1">
    <property type="nucleotide sequence ID" value="NZ_CP007142.1"/>
</dbReference>
<dbReference type="OrthoDB" id="7064415at2"/>